<reference evidence="2" key="1">
    <citation type="journal article" date="2015" name="Nature">
        <title>Complex archaea that bridge the gap between prokaryotes and eukaryotes.</title>
        <authorList>
            <person name="Spang A."/>
            <person name="Saw J.H."/>
            <person name="Jorgensen S.L."/>
            <person name="Zaremba-Niedzwiedzka K."/>
            <person name="Martijn J."/>
            <person name="Lind A.E."/>
            <person name="van Eijk R."/>
            <person name="Schleper C."/>
            <person name="Guy L."/>
            <person name="Ettema T.J."/>
        </authorList>
    </citation>
    <scope>NUCLEOTIDE SEQUENCE</scope>
</reference>
<keyword evidence="1" id="KW-1133">Transmembrane helix</keyword>
<feature type="transmembrane region" description="Helical" evidence="1">
    <location>
        <begin position="38"/>
        <end position="57"/>
    </location>
</feature>
<dbReference type="EMBL" id="LAZR01000056">
    <property type="protein sequence ID" value="KKN97730.1"/>
    <property type="molecule type" value="Genomic_DNA"/>
</dbReference>
<keyword evidence="1" id="KW-0472">Membrane</keyword>
<gene>
    <name evidence="2" type="ORF">LCGC14_0155440</name>
</gene>
<dbReference type="AlphaFoldDB" id="A0A0F9UXG4"/>
<comment type="caution">
    <text evidence="2">The sequence shown here is derived from an EMBL/GenBank/DDBJ whole genome shotgun (WGS) entry which is preliminary data.</text>
</comment>
<evidence type="ECO:0000256" key="1">
    <source>
        <dbReference type="SAM" id="Phobius"/>
    </source>
</evidence>
<organism evidence="2">
    <name type="scientific">marine sediment metagenome</name>
    <dbReference type="NCBI Taxonomy" id="412755"/>
    <lineage>
        <taxon>unclassified sequences</taxon>
        <taxon>metagenomes</taxon>
        <taxon>ecological metagenomes</taxon>
    </lineage>
</organism>
<sequence length="72" mass="7974">MLYVIAAIAATASIQRFWFIEATPFSELTTAEAVSFATYYGDIITPIAAFLSLAAFLRTLKQQQAQIEARKL</sequence>
<proteinExistence type="predicted"/>
<accession>A0A0F9UXG4</accession>
<name>A0A0F9UXG4_9ZZZZ</name>
<evidence type="ECO:0000313" key="2">
    <source>
        <dbReference type="EMBL" id="KKN97730.1"/>
    </source>
</evidence>
<protein>
    <submittedName>
        <fullName evidence="2">Uncharacterized protein</fullName>
    </submittedName>
</protein>
<keyword evidence="1" id="KW-0812">Transmembrane</keyword>